<sequence length="256" mass="28039">MDEVQFVDDSGEAFGMGGVGEATFDYVCDATNDVNVVDEADEAGIPARVLEANAYLAELGGLMLSFWAVDDAGSRPRATAHIVAPSPPAEVQRPAEEDDQEEGRVTTFKFADVKGRVHVPIVGMFEFELIGEGRFVEEDKIADRKGRQIGTTTAVALHRLPLLSERNSVKSWPVDDSLDFVGISPTTTNADEVAKDKDFIDPKQTFGEVGVQAIFTKDGEDRTKMTTIDQVAQWIFLGDPHQEVSVRRGARHSRLK</sequence>
<dbReference type="AlphaFoldDB" id="A0A024UD32"/>
<dbReference type="GeneID" id="20082208"/>
<dbReference type="RefSeq" id="XP_008868021.1">
    <property type="nucleotide sequence ID" value="XM_008869799.1"/>
</dbReference>
<name>A0A024UD32_9STRA</name>
<dbReference type="VEuPathDB" id="FungiDB:H310_05158"/>
<dbReference type="EMBL" id="KI913959">
    <property type="protein sequence ID" value="ETW03792.1"/>
    <property type="molecule type" value="Genomic_DNA"/>
</dbReference>
<accession>A0A024UD32</accession>
<protein>
    <submittedName>
        <fullName evidence="1">Uncharacterized protein</fullName>
    </submittedName>
</protein>
<gene>
    <name evidence="1" type="ORF">H310_05158</name>
</gene>
<proteinExistence type="predicted"/>
<reference evidence="1" key="1">
    <citation type="submission" date="2013-12" db="EMBL/GenBank/DDBJ databases">
        <title>The Genome Sequence of Aphanomyces invadans NJM9701.</title>
        <authorList>
            <consortium name="The Broad Institute Genomics Platform"/>
            <person name="Russ C."/>
            <person name="Tyler B."/>
            <person name="van West P."/>
            <person name="Dieguez-Uribeondo J."/>
            <person name="Young S.K."/>
            <person name="Zeng Q."/>
            <person name="Gargeya S."/>
            <person name="Fitzgerald M."/>
            <person name="Abouelleil A."/>
            <person name="Alvarado L."/>
            <person name="Chapman S.B."/>
            <person name="Gainer-Dewar J."/>
            <person name="Goldberg J."/>
            <person name="Griggs A."/>
            <person name="Gujja S."/>
            <person name="Hansen M."/>
            <person name="Howarth C."/>
            <person name="Imamovic A."/>
            <person name="Ireland A."/>
            <person name="Larimer J."/>
            <person name="McCowan C."/>
            <person name="Murphy C."/>
            <person name="Pearson M."/>
            <person name="Poon T.W."/>
            <person name="Priest M."/>
            <person name="Roberts A."/>
            <person name="Saif S."/>
            <person name="Shea T."/>
            <person name="Sykes S."/>
            <person name="Wortman J."/>
            <person name="Nusbaum C."/>
            <person name="Birren B."/>
        </authorList>
    </citation>
    <scope>NUCLEOTIDE SEQUENCE [LARGE SCALE GENOMIC DNA]</scope>
    <source>
        <strain evidence="1">NJM9701</strain>
    </source>
</reference>
<evidence type="ECO:0000313" key="1">
    <source>
        <dbReference type="EMBL" id="ETW03792.1"/>
    </source>
</evidence>
<organism evidence="1">
    <name type="scientific">Aphanomyces invadans</name>
    <dbReference type="NCBI Taxonomy" id="157072"/>
    <lineage>
        <taxon>Eukaryota</taxon>
        <taxon>Sar</taxon>
        <taxon>Stramenopiles</taxon>
        <taxon>Oomycota</taxon>
        <taxon>Saprolegniomycetes</taxon>
        <taxon>Saprolegniales</taxon>
        <taxon>Verrucalvaceae</taxon>
        <taxon>Aphanomyces</taxon>
    </lineage>
</organism>